<dbReference type="GO" id="GO:0030288">
    <property type="term" value="C:outer membrane-bounded periplasmic space"/>
    <property type="evidence" value="ECO:0007669"/>
    <property type="project" value="TreeGrafter"/>
</dbReference>
<reference evidence="8 9" key="1">
    <citation type="submission" date="2019-07" db="EMBL/GenBank/DDBJ databases">
        <title>Reinekea sp. strain SSH23 genome sequencing and assembly.</title>
        <authorList>
            <person name="Kim I."/>
        </authorList>
    </citation>
    <scope>NUCLEOTIDE SEQUENCE [LARGE SCALE GENOMIC DNA]</scope>
    <source>
        <strain evidence="8 9">SSH23</strain>
    </source>
</reference>
<keyword evidence="5 6" id="KW-0732">Signal</keyword>
<dbReference type="PANTHER" id="PTHR30532">
    <property type="entry name" value="IRON III DICITRATE-BINDING PERIPLASMIC PROTEIN"/>
    <property type="match status" value="1"/>
</dbReference>
<dbReference type="SUPFAM" id="SSF53807">
    <property type="entry name" value="Helical backbone' metal receptor"/>
    <property type="match status" value="1"/>
</dbReference>
<accession>A0A5C8Z6D7</accession>
<dbReference type="AlphaFoldDB" id="A0A5C8Z6D7"/>
<dbReference type="PANTHER" id="PTHR30532:SF28">
    <property type="entry name" value="PETROBACTIN-BINDING PROTEIN YCLQ"/>
    <property type="match status" value="1"/>
</dbReference>
<evidence type="ECO:0000256" key="2">
    <source>
        <dbReference type="ARBA" id="ARBA00008814"/>
    </source>
</evidence>
<evidence type="ECO:0000313" key="8">
    <source>
        <dbReference type="EMBL" id="TXR53665.1"/>
    </source>
</evidence>
<dbReference type="InterPro" id="IPR002491">
    <property type="entry name" value="ABC_transptr_periplasmic_BD"/>
</dbReference>
<comment type="similarity">
    <text evidence="2">Belongs to the bacterial solute-binding protein 8 family.</text>
</comment>
<dbReference type="InterPro" id="IPR051313">
    <property type="entry name" value="Bact_iron-sidero_bind"/>
</dbReference>
<evidence type="ECO:0000256" key="3">
    <source>
        <dbReference type="ARBA" id="ARBA00022448"/>
    </source>
</evidence>
<evidence type="ECO:0000313" key="9">
    <source>
        <dbReference type="Proteomes" id="UP000321764"/>
    </source>
</evidence>
<keyword evidence="3" id="KW-0813">Transport</keyword>
<dbReference type="PROSITE" id="PS50983">
    <property type="entry name" value="FE_B12_PBP"/>
    <property type="match status" value="1"/>
</dbReference>
<dbReference type="EMBL" id="VKAD01000001">
    <property type="protein sequence ID" value="TXR53665.1"/>
    <property type="molecule type" value="Genomic_DNA"/>
</dbReference>
<comment type="caution">
    <text evidence="8">The sequence shown here is derived from an EMBL/GenBank/DDBJ whole genome shotgun (WGS) entry which is preliminary data.</text>
</comment>
<proteinExistence type="inferred from homology"/>
<name>A0A5C8Z6D7_9GAMM</name>
<sequence>MNMRIKSSNLIKATTAIALSALVSTAYAKTIEHTQGKTELEKTPTNIIALDLAAVDTLSTLGAKITGLPKPHAFSYLEEFAGDEYISAGSFWEPDFETIAATQPDLIITGGRSQKQYPAMSKIAPTIDSTVWGEGFLTQFYNTTEMLADAVDKTDVADAQLDAIKARIETIKTSDLNNKNALFILTSGGKISAFGPGSRFGWIYDDLGIEPVVKDVEAETHGDPISFEFLQKVNPDMIFVMDRDAAIGQDSNAAAALLDNELVHQLTAYKNDDIVYLDGYAWYMVSYGLTAMDIQLSEIEAALGIK</sequence>
<organism evidence="8 9">
    <name type="scientific">Reinekea thalattae</name>
    <dbReference type="NCBI Taxonomy" id="2593301"/>
    <lineage>
        <taxon>Bacteria</taxon>
        <taxon>Pseudomonadati</taxon>
        <taxon>Pseudomonadota</taxon>
        <taxon>Gammaproteobacteria</taxon>
        <taxon>Oceanospirillales</taxon>
        <taxon>Saccharospirillaceae</taxon>
        <taxon>Reinekea</taxon>
    </lineage>
</organism>
<feature type="chain" id="PRO_5023079127" evidence="6">
    <location>
        <begin position="29"/>
        <end position="306"/>
    </location>
</feature>
<comment type="subcellular location">
    <subcellularLocation>
        <location evidence="1">Cell envelope</location>
    </subcellularLocation>
</comment>
<gene>
    <name evidence="8" type="ORF">FME95_03650</name>
</gene>
<keyword evidence="4" id="KW-0410">Iron transport</keyword>
<feature type="signal peptide" evidence="6">
    <location>
        <begin position="1"/>
        <end position="28"/>
    </location>
</feature>
<dbReference type="Pfam" id="PF01497">
    <property type="entry name" value="Peripla_BP_2"/>
    <property type="match status" value="1"/>
</dbReference>
<evidence type="ECO:0000256" key="6">
    <source>
        <dbReference type="SAM" id="SignalP"/>
    </source>
</evidence>
<keyword evidence="4" id="KW-0408">Iron</keyword>
<dbReference type="CDD" id="cd01140">
    <property type="entry name" value="FatB"/>
    <property type="match status" value="1"/>
</dbReference>
<dbReference type="Gene3D" id="3.40.50.1980">
    <property type="entry name" value="Nitrogenase molybdenum iron protein domain"/>
    <property type="match status" value="2"/>
</dbReference>
<dbReference type="InterPro" id="IPR033870">
    <property type="entry name" value="FatB"/>
</dbReference>
<dbReference type="OrthoDB" id="9793175at2"/>
<keyword evidence="9" id="KW-1185">Reference proteome</keyword>
<dbReference type="GO" id="GO:1901678">
    <property type="term" value="P:iron coordination entity transport"/>
    <property type="evidence" value="ECO:0007669"/>
    <property type="project" value="UniProtKB-ARBA"/>
</dbReference>
<evidence type="ECO:0000256" key="1">
    <source>
        <dbReference type="ARBA" id="ARBA00004196"/>
    </source>
</evidence>
<protein>
    <submittedName>
        <fullName evidence="8">ABC transporter substrate-binding protein</fullName>
    </submittedName>
</protein>
<dbReference type="Proteomes" id="UP000321764">
    <property type="component" value="Unassembled WGS sequence"/>
</dbReference>
<evidence type="ECO:0000259" key="7">
    <source>
        <dbReference type="PROSITE" id="PS50983"/>
    </source>
</evidence>
<evidence type="ECO:0000256" key="5">
    <source>
        <dbReference type="ARBA" id="ARBA00022729"/>
    </source>
</evidence>
<keyword evidence="4" id="KW-0406">Ion transport</keyword>
<evidence type="ECO:0000256" key="4">
    <source>
        <dbReference type="ARBA" id="ARBA00022496"/>
    </source>
</evidence>
<feature type="domain" description="Fe/B12 periplasmic-binding" evidence="7">
    <location>
        <begin position="46"/>
        <end position="306"/>
    </location>
</feature>